<evidence type="ECO:0000256" key="1">
    <source>
        <dbReference type="SAM" id="MobiDB-lite"/>
    </source>
</evidence>
<feature type="region of interest" description="Disordered" evidence="1">
    <location>
        <begin position="44"/>
        <end position="67"/>
    </location>
</feature>
<keyword evidence="2" id="KW-0472">Membrane</keyword>
<evidence type="ECO:0000256" key="2">
    <source>
        <dbReference type="SAM" id="Phobius"/>
    </source>
</evidence>
<protein>
    <submittedName>
        <fullName evidence="3">Uncharacterized protein</fullName>
    </submittedName>
</protein>
<keyword evidence="2" id="KW-0812">Transmembrane</keyword>
<comment type="caution">
    <text evidence="3">The sequence shown here is derived from an EMBL/GenBank/DDBJ whole genome shotgun (WGS) entry which is preliminary data.</text>
</comment>
<reference evidence="3 4" key="1">
    <citation type="submission" date="2023-07" db="EMBL/GenBank/DDBJ databases">
        <title>Sequencing the genomes of 1000 actinobacteria strains.</title>
        <authorList>
            <person name="Klenk H.-P."/>
        </authorList>
    </citation>
    <scope>NUCLEOTIDE SEQUENCE [LARGE SCALE GENOMIC DNA]</scope>
    <source>
        <strain evidence="3 4">DSM 44388</strain>
    </source>
</reference>
<dbReference type="Proteomes" id="UP001235712">
    <property type="component" value="Unassembled WGS sequence"/>
</dbReference>
<name>A0ABT9NXW8_9ACTN</name>
<feature type="compositionally biased region" description="Pro residues" evidence="1">
    <location>
        <begin position="55"/>
        <end position="67"/>
    </location>
</feature>
<evidence type="ECO:0000313" key="3">
    <source>
        <dbReference type="EMBL" id="MDP9825261.1"/>
    </source>
</evidence>
<accession>A0ABT9NXW8</accession>
<proteinExistence type="predicted"/>
<sequence length="67" mass="7620">MLQPAPRRHWWGTPVTVALILVDCAIVGTWVHSLREDDVESTYTQVDSVQLPDDVPMPPTEPWPGRR</sequence>
<feature type="transmembrane region" description="Helical" evidence="2">
    <location>
        <begin position="12"/>
        <end position="31"/>
    </location>
</feature>
<dbReference type="EMBL" id="JAUSQZ010000001">
    <property type="protein sequence ID" value="MDP9825261.1"/>
    <property type="molecule type" value="Genomic_DNA"/>
</dbReference>
<evidence type="ECO:0000313" key="4">
    <source>
        <dbReference type="Proteomes" id="UP001235712"/>
    </source>
</evidence>
<organism evidence="3 4">
    <name type="scientific">Kineosporia succinea</name>
    <dbReference type="NCBI Taxonomy" id="84632"/>
    <lineage>
        <taxon>Bacteria</taxon>
        <taxon>Bacillati</taxon>
        <taxon>Actinomycetota</taxon>
        <taxon>Actinomycetes</taxon>
        <taxon>Kineosporiales</taxon>
        <taxon>Kineosporiaceae</taxon>
        <taxon>Kineosporia</taxon>
    </lineage>
</organism>
<dbReference type="RefSeq" id="WP_307238868.1">
    <property type="nucleotide sequence ID" value="NZ_JAUSQZ010000001.1"/>
</dbReference>
<gene>
    <name evidence="3" type="ORF">J2S57_001010</name>
</gene>
<keyword evidence="4" id="KW-1185">Reference proteome</keyword>
<keyword evidence="2" id="KW-1133">Transmembrane helix</keyword>